<comment type="caution">
    <text evidence="2">The sequence shown here is derived from an EMBL/GenBank/DDBJ whole genome shotgun (WGS) entry which is preliminary data.</text>
</comment>
<dbReference type="SUPFAM" id="SSF56112">
    <property type="entry name" value="Protein kinase-like (PK-like)"/>
    <property type="match status" value="1"/>
</dbReference>
<evidence type="ECO:0000313" key="2">
    <source>
        <dbReference type="EMBL" id="GMF34270.1"/>
    </source>
</evidence>
<feature type="domain" description="Protein kinase" evidence="1">
    <location>
        <begin position="1"/>
        <end position="352"/>
    </location>
</feature>
<dbReference type="GO" id="GO:0004674">
    <property type="term" value="F:protein serine/threonine kinase activity"/>
    <property type="evidence" value="ECO:0007669"/>
    <property type="project" value="TreeGrafter"/>
</dbReference>
<dbReference type="EMBL" id="BSXW01001169">
    <property type="protein sequence ID" value="GMF34270.1"/>
    <property type="molecule type" value="Genomic_DNA"/>
</dbReference>
<dbReference type="Gene3D" id="1.10.510.10">
    <property type="entry name" value="Transferase(Phosphotransferase) domain 1"/>
    <property type="match status" value="1"/>
</dbReference>
<dbReference type="PROSITE" id="PS50011">
    <property type="entry name" value="PROTEIN_KINASE_DOM"/>
    <property type="match status" value="1"/>
</dbReference>
<dbReference type="PANTHER" id="PTHR44329">
    <property type="entry name" value="SERINE/THREONINE-PROTEIN KINASE TNNI3K-RELATED"/>
    <property type="match status" value="1"/>
</dbReference>
<dbReference type="PANTHER" id="PTHR44329:SF214">
    <property type="entry name" value="PROTEIN KINASE DOMAIN-CONTAINING PROTEIN"/>
    <property type="match status" value="1"/>
</dbReference>
<dbReference type="Proteomes" id="UP001165083">
    <property type="component" value="Unassembled WGS sequence"/>
</dbReference>
<dbReference type="InterPro" id="IPR000719">
    <property type="entry name" value="Prot_kinase_dom"/>
</dbReference>
<dbReference type="Pfam" id="PF00069">
    <property type="entry name" value="Pkinase"/>
    <property type="match status" value="1"/>
</dbReference>
<protein>
    <submittedName>
        <fullName evidence="2">Unnamed protein product</fullName>
    </submittedName>
</protein>
<reference evidence="2" key="1">
    <citation type="submission" date="2023-04" db="EMBL/GenBank/DDBJ databases">
        <title>Phytophthora lilii NBRC 32176.</title>
        <authorList>
            <person name="Ichikawa N."/>
            <person name="Sato H."/>
            <person name="Tonouchi N."/>
        </authorList>
    </citation>
    <scope>NUCLEOTIDE SEQUENCE</scope>
    <source>
        <strain evidence="2">NBRC 32176</strain>
    </source>
</reference>
<name>A0A9W6X9J2_9STRA</name>
<dbReference type="InterPro" id="IPR051681">
    <property type="entry name" value="Ser/Thr_Kinases-Pseudokinases"/>
</dbReference>
<organism evidence="2 3">
    <name type="scientific">Phytophthora lilii</name>
    <dbReference type="NCBI Taxonomy" id="2077276"/>
    <lineage>
        <taxon>Eukaryota</taxon>
        <taxon>Sar</taxon>
        <taxon>Stramenopiles</taxon>
        <taxon>Oomycota</taxon>
        <taxon>Peronosporomycetes</taxon>
        <taxon>Peronosporales</taxon>
        <taxon>Peronosporaceae</taxon>
        <taxon>Phytophthora</taxon>
    </lineage>
</organism>
<evidence type="ECO:0000259" key="1">
    <source>
        <dbReference type="PROSITE" id="PS50011"/>
    </source>
</evidence>
<dbReference type="OrthoDB" id="126238at2759"/>
<dbReference type="AlphaFoldDB" id="A0A9W6X9J2"/>
<proteinExistence type="predicted"/>
<evidence type="ECO:0000313" key="3">
    <source>
        <dbReference type="Proteomes" id="UP001165083"/>
    </source>
</evidence>
<accession>A0A9W6X9J2</accession>
<dbReference type="InterPro" id="IPR011009">
    <property type="entry name" value="Kinase-like_dom_sf"/>
</dbReference>
<sequence length="361" mass="40095">MKVYQVVNEPIWQPWLRIATIIVSFQTSHNIEFAKSKQSALNKASIAFTTYFADGDCSGTPQFIKEETVENCQLSECQALSIEDSTISSRVECFENDRVETFSIYAEADATYVVMKQYTPLTGCETFSSALALYADESCRALLHIVSYAAAVAIAHDDLSLELQLFTDHNLLRVRGQLFHHEHRRRVDLLGGVSDSLLFTLHIYALAGPSTDSSRPQIEEHPADNDLEAKLTDFGASRERIDRTMTAGVDTPLWMAPELMTGEKYDEKADMFSFGVVLSELDTHGMLYANSGRKWQTSDLAVLQLLMQGKLQTGFSKSCPPVLVELGLACVSMDPAARPTAAQALYKLQLALAEQEQITDD</sequence>
<gene>
    <name evidence="2" type="ORF">Plil01_001460200</name>
</gene>
<keyword evidence="3" id="KW-1185">Reference proteome</keyword>
<dbReference type="GO" id="GO:0005524">
    <property type="term" value="F:ATP binding"/>
    <property type="evidence" value="ECO:0007669"/>
    <property type="project" value="InterPro"/>
</dbReference>